<name>A0A398AIT7_BRACM</name>
<protein>
    <submittedName>
        <fullName evidence="3">Uncharacterized protein</fullName>
    </submittedName>
</protein>
<feature type="signal peptide" evidence="2">
    <location>
        <begin position="1"/>
        <end position="22"/>
    </location>
</feature>
<dbReference type="EMBL" id="CM010628">
    <property type="protein sequence ID" value="RID77689.1"/>
    <property type="molecule type" value="Genomic_DNA"/>
</dbReference>
<evidence type="ECO:0000313" key="3">
    <source>
        <dbReference type="EMBL" id="RID77689.1"/>
    </source>
</evidence>
<evidence type="ECO:0000256" key="2">
    <source>
        <dbReference type="SAM" id="SignalP"/>
    </source>
</evidence>
<organism evidence="3 4">
    <name type="scientific">Brassica campestris</name>
    <name type="common">Field mustard</name>
    <dbReference type="NCBI Taxonomy" id="3711"/>
    <lineage>
        <taxon>Eukaryota</taxon>
        <taxon>Viridiplantae</taxon>
        <taxon>Streptophyta</taxon>
        <taxon>Embryophyta</taxon>
        <taxon>Tracheophyta</taxon>
        <taxon>Spermatophyta</taxon>
        <taxon>Magnoliopsida</taxon>
        <taxon>eudicotyledons</taxon>
        <taxon>Gunneridae</taxon>
        <taxon>Pentapetalae</taxon>
        <taxon>rosids</taxon>
        <taxon>malvids</taxon>
        <taxon>Brassicales</taxon>
        <taxon>Brassicaceae</taxon>
        <taxon>Brassiceae</taxon>
        <taxon>Brassica</taxon>
    </lineage>
</organism>
<gene>
    <name evidence="3" type="ORF">BRARA_A00577</name>
</gene>
<sequence length="124" mass="13651">MAFAHKYCVMFLLLSIVTQGHCRCRSTDLQIGGVRTGRYIAGQPEWKVTVVNTCNCPQKQVILTCEGFAPVNPVKPWLLRPQGKACLLINGEVMPAGGTVEFAYAGEPYIFRPVSSRVKISCMS</sequence>
<feature type="chain" id="PRO_5017350253" evidence="2">
    <location>
        <begin position="23"/>
        <end position="124"/>
    </location>
</feature>
<dbReference type="Pfam" id="PF24068">
    <property type="entry name" value="TPD1_C"/>
    <property type="match status" value="1"/>
</dbReference>
<evidence type="ECO:0000313" key="4">
    <source>
        <dbReference type="Proteomes" id="UP000264353"/>
    </source>
</evidence>
<reference evidence="3 4" key="1">
    <citation type="submission" date="2018-06" db="EMBL/GenBank/DDBJ databases">
        <title>WGS assembly of Brassica rapa FPsc.</title>
        <authorList>
            <person name="Bowman J."/>
            <person name="Kohchi T."/>
            <person name="Yamato K."/>
            <person name="Jenkins J."/>
            <person name="Shu S."/>
            <person name="Ishizaki K."/>
            <person name="Yamaoka S."/>
            <person name="Nishihama R."/>
            <person name="Nakamura Y."/>
            <person name="Berger F."/>
            <person name="Adam C."/>
            <person name="Aki S."/>
            <person name="Althoff F."/>
            <person name="Araki T."/>
            <person name="Arteaga-Vazquez M."/>
            <person name="Balasubrmanian S."/>
            <person name="Bauer D."/>
            <person name="Boehm C."/>
            <person name="Briginshaw L."/>
            <person name="Caballero-Perez J."/>
            <person name="Catarino B."/>
            <person name="Chen F."/>
            <person name="Chiyoda S."/>
            <person name="Chovatia M."/>
            <person name="Davies K."/>
            <person name="Delmans M."/>
            <person name="Demura T."/>
            <person name="Dierschke T."/>
            <person name="Dolan L."/>
            <person name="Dorantes-Acosta A."/>
            <person name="Eklund D."/>
            <person name="Florent S."/>
            <person name="Flores-Sandoval E."/>
            <person name="Fujiyama A."/>
            <person name="Fukuzawa H."/>
            <person name="Galik B."/>
            <person name="Grimanelli D."/>
            <person name="Grimwood J."/>
            <person name="Grossniklaus U."/>
            <person name="Hamada T."/>
            <person name="Haseloff J."/>
            <person name="Hetherington A."/>
            <person name="Higo A."/>
            <person name="Hirakawa Y."/>
            <person name="Hundley H."/>
            <person name="Ikeda Y."/>
            <person name="Inoue K."/>
            <person name="Inoue S."/>
            <person name="Ishida S."/>
            <person name="Jia Q."/>
            <person name="Kakita M."/>
            <person name="Kanazawa T."/>
            <person name="Kawai Y."/>
            <person name="Kawashima T."/>
            <person name="Kennedy M."/>
            <person name="Kinose K."/>
            <person name="Kinoshita T."/>
            <person name="Kohara Y."/>
            <person name="Koide E."/>
            <person name="Komatsu K."/>
            <person name="Kopischke S."/>
            <person name="Kubo M."/>
            <person name="Kyozuka J."/>
            <person name="Lagercrantz U."/>
            <person name="Lin S."/>
            <person name="Lindquist E."/>
            <person name="Lipzen A."/>
            <person name="Lu C."/>
            <person name="Luna E."/>
            <person name="Martienssen R."/>
            <person name="Minamino N."/>
            <person name="Mizutani M."/>
            <person name="Mizutani M."/>
            <person name="Mochizuki N."/>
            <person name="Monte I."/>
            <person name="Mosher R."/>
            <person name="Nagasaki H."/>
            <person name="Nakagami H."/>
            <person name="Naramoto S."/>
            <person name="Nishitani K."/>
            <person name="Ohtani M."/>
            <person name="Okamoto T."/>
            <person name="Okumura M."/>
            <person name="Phillips J."/>
            <person name="Pollak B."/>
            <person name="Reinders A."/>
            <person name="Roevekamp M."/>
            <person name="Sano R."/>
            <person name="Sawa S."/>
            <person name="Schmid M."/>
            <person name="Shirakawa M."/>
            <person name="Solano R."/>
            <person name="Spunde A."/>
            <person name="Suetsugu N."/>
            <person name="Sugano S."/>
            <person name="Sugiyama A."/>
            <person name="Sun R."/>
            <person name="Suzuki Y."/>
            <person name="Takenaka M."/>
            <person name="Takezawa D."/>
            <person name="Tomogane H."/>
            <person name="Tsuzuki M."/>
            <person name="Ueda T."/>
            <person name="Umeda M."/>
            <person name="Ward J."/>
            <person name="Watanabe Y."/>
            <person name="Yazaki K."/>
            <person name="Yokoyama R."/>
            <person name="Yoshitake Y."/>
            <person name="Yotsui I."/>
            <person name="Zachgo S."/>
            <person name="Schmutz J."/>
        </authorList>
    </citation>
    <scope>NUCLEOTIDE SEQUENCE [LARGE SCALE GENOMIC DNA]</scope>
    <source>
        <strain evidence="4">cv. B-3</strain>
    </source>
</reference>
<dbReference type="Proteomes" id="UP000264353">
    <property type="component" value="Chromosome A1"/>
</dbReference>
<dbReference type="PANTHER" id="PTHR33184">
    <property type="entry name" value="PROTEIN TAPETUM DETERMINANT 1-LIKE-RELATED"/>
    <property type="match status" value="1"/>
</dbReference>
<dbReference type="AlphaFoldDB" id="A0A398AIT7"/>
<evidence type="ECO:0000256" key="1">
    <source>
        <dbReference type="ARBA" id="ARBA00022729"/>
    </source>
</evidence>
<dbReference type="PANTHER" id="PTHR33184:SF11">
    <property type="entry name" value="BETA-1,3-N-ACETYLGLUCOSAMINYLTRANSFERASE FAMILY PROTEIN"/>
    <property type="match status" value="1"/>
</dbReference>
<proteinExistence type="predicted"/>
<dbReference type="InterPro" id="IPR040361">
    <property type="entry name" value="TPD1"/>
</dbReference>
<accession>A0A398AIT7</accession>
<keyword evidence="1 2" id="KW-0732">Signal</keyword>